<feature type="transmembrane region" description="Helical" evidence="7">
    <location>
        <begin position="248"/>
        <end position="269"/>
    </location>
</feature>
<sequence length="386" mass="41129">MKSSPPSTLYPPFSAPVPPSRPLAEARPDPSHLPPHERARSQVAARVVLVLVLGALGLWILHEFLPALAWAVVLAIALGPLYARLERRFPPGRHNILLPSFAILAIALVFLAPLAILGVQAAREAHDVAEFVRKAEESGIPAPEFLSRLPYGAAQATSWWNDNLGHAQAGSEILHRFDNGKVIGASRNVGREVIHRMVLFGFSLVALFFLFRDRKTVERQALTACDRLFGPRGERVARQMVASVHGTVDGLVLVGLGEGVILGIVYYFAGVPHPVLLGAFTAVAAMIPFGAALAIAVAALLLVAAGSVTPAIVVAVSGLVVTFAADHFVRPALIGGTTKLPFLWVLLGILGGVETFGLLGLFVGPAVMAALVLLWREFTEGRDKKV</sequence>
<accession>A0ABU0HQT5</accession>
<keyword evidence="3 7" id="KW-0812">Transmembrane</keyword>
<evidence type="ECO:0000256" key="2">
    <source>
        <dbReference type="ARBA" id="ARBA00009773"/>
    </source>
</evidence>
<evidence type="ECO:0000313" key="8">
    <source>
        <dbReference type="EMBL" id="MDQ0443846.1"/>
    </source>
</evidence>
<comment type="caution">
    <text evidence="8">The sequence shown here is derived from an EMBL/GenBank/DDBJ whole genome shotgun (WGS) entry which is preliminary data.</text>
</comment>
<feature type="transmembrane region" description="Helical" evidence="7">
    <location>
        <begin position="67"/>
        <end position="85"/>
    </location>
</feature>
<evidence type="ECO:0000256" key="4">
    <source>
        <dbReference type="ARBA" id="ARBA00022989"/>
    </source>
</evidence>
<dbReference type="Proteomes" id="UP001236369">
    <property type="component" value="Unassembled WGS sequence"/>
</dbReference>
<organism evidence="8 9">
    <name type="scientific">Methylobacterium persicinum</name>
    <dbReference type="NCBI Taxonomy" id="374426"/>
    <lineage>
        <taxon>Bacteria</taxon>
        <taxon>Pseudomonadati</taxon>
        <taxon>Pseudomonadota</taxon>
        <taxon>Alphaproteobacteria</taxon>
        <taxon>Hyphomicrobiales</taxon>
        <taxon>Methylobacteriaceae</taxon>
        <taxon>Methylobacterium</taxon>
    </lineage>
</organism>
<feature type="transmembrane region" description="Helical" evidence="7">
    <location>
        <begin position="275"/>
        <end position="304"/>
    </location>
</feature>
<keyword evidence="9" id="KW-1185">Reference proteome</keyword>
<name>A0ABU0HQT5_9HYPH</name>
<evidence type="ECO:0000313" key="9">
    <source>
        <dbReference type="Proteomes" id="UP001236369"/>
    </source>
</evidence>
<feature type="transmembrane region" description="Helical" evidence="7">
    <location>
        <begin position="43"/>
        <end position="61"/>
    </location>
</feature>
<feature type="compositionally biased region" description="Basic and acidic residues" evidence="6">
    <location>
        <begin position="24"/>
        <end position="36"/>
    </location>
</feature>
<comment type="subcellular location">
    <subcellularLocation>
        <location evidence="1">Membrane</location>
        <topology evidence="1">Multi-pass membrane protein</topology>
    </subcellularLocation>
</comment>
<reference evidence="8 9" key="1">
    <citation type="submission" date="2023-07" db="EMBL/GenBank/DDBJ databases">
        <title>Genomic Encyclopedia of Type Strains, Phase IV (KMG-IV): sequencing the most valuable type-strain genomes for metagenomic binning, comparative biology and taxonomic classification.</title>
        <authorList>
            <person name="Goeker M."/>
        </authorList>
    </citation>
    <scope>NUCLEOTIDE SEQUENCE [LARGE SCALE GENOMIC DNA]</scope>
    <source>
        <strain evidence="8 9">DSM 19562</strain>
    </source>
</reference>
<dbReference type="RefSeq" id="WP_238248410.1">
    <property type="nucleotide sequence ID" value="NZ_BPQX01000018.1"/>
</dbReference>
<dbReference type="InterPro" id="IPR002549">
    <property type="entry name" value="AI-2E-like"/>
</dbReference>
<comment type="similarity">
    <text evidence="2">Belongs to the autoinducer-2 exporter (AI-2E) (TC 2.A.86) family.</text>
</comment>
<feature type="transmembrane region" description="Helical" evidence="7">
    <location>
        <begin position="311"/>
        <end position="330"/>
    </location>
</feature>
<feature type="transmembrane region" description="Helical" evidence="7">
    <location>
        <begin position="97"/>
        <end position="119"/>
    </location>
</feature>
<evidence type="ECO:0000256" key="1">
    <source>
        <dbReference type="ARBA" id="ARBA00004141"/>
    </source>
</evidence>
<evidence type="ECO:0000256" key="7">
    <source>
        <dbReference type="SAM" id="Phobius"/>
    </source>
</evidence>
<proteinExistence type="inferred from homology"/>
<feature type="transmembrane region" description="Helical" evidence="7">
    <location>
        <begin position="342"/>
        <end position="375"/>
    </location>
</feature>
<evidence type="ECO:0000256" key="5">
    <source>
        <dbReference type="ARBA" id="ARBA00023136"/>
    </source>
</evidence>
<keyword evidence="4 7" id="KW-1133">Transmembrane helix</keyword>
<evidence type="ECO:0000256" key="6">
    <source>
        <dbReference type="SAM" id="MobiDB-lite"/>
    </source>
</evidence>
<evidence type="ECO:0000256" key="3">
    <source>
        <dbReference type="ARBA" id="ARBA00022692"/>
    </source>
</evidence>
<dbReference type="PANTHER" id="PTHR21716">
    <property type="entry name" value="TRANSMEMBRANE PROTEIN"/>
    <property type="match status" value="1"/>
</dbReference>
<feature type="region of interest" description="Disordered" evidence="6">
    <location>
        <begin position="1"/>
        <end position="36"/>
    </location>
</feature>
<keyword evidence="5 7" id="KW-0472">Membrane</keyword>
<gene>
    <name evidence="8" type="ORF">QO016_003352</name>
</gene>
<protein>
    <submittedName>
        <fullName evidence="8">PurR-regulated permease PerM</fullName>
    </submittedName>
</protein>
<dbReference type="PANTHER" id="PTHR21716:SF61">
    <property type="entry name" value="BLR8064 PROTEIN"/>
    <property type="match status" value="1"/>
</dbReference>
<feature type="transmembrane region" description="Helical" evidence="7">
    <location>
        <begin position="193"/>
        <end position="211"/>
    </location>
</feature>
<dbReference type="Pfam" id="PF01594">
    <property type="entry name" value="AI-2E_transport"/>
    <property type="match status" value="1"/>
</dbReference>
<dbReference type="EMBL" id="JAUSVV010000008">
    <property type="protein sequence ID" value="MDQ0443846.1"/>
    <property type="molecule type" value="Genomic_DNA"/>
</dbReference>